<proteinExistence type="predicted"/>
<evidence type="ECO:0000313" key="5">
    <source>
        <dbReference type="EMBL" id="GAU94347.1"/>
    </source>
</evidence>
<dbReference type="PANTHER" id="PTHR47246:SF1">
    <property type="entry name" value="MUCIN-19"/>
    <property type="match status" value="1"/>
</dbReference>
<keyword evidence="3" id="KW-0472">Membrane</keyword>
<dbReference type="PANTHER" id="PTHR47246">
    <property type="entry name" value="MUCIN-19"/>
    <property type="match status" value="1"/>
</dbReference>
<feature type="transmembrane region" description="Helical" evidence="3">
    <location>
        <begin position="2677"/>
        <end position="2701"/>
    </location>
</feature>
<keyword evidence="3" id="KW-0812">Transmembrane</keyword>
<comment type="caution">
    <text evidence="5">The sequence shown here is derived from an EMBL/GenBank/DDBJ whole genome shotgun (WGS) entry which is preliminary data.</text>
</comment>
<name>A0A1D1V3W7_RAMVA</name>
<accession>A0A1D1V3W7</accession>
<dbReference type="OrthoDB" id="10487190at2759"/>
<evidence type="ECO:0000313" key="6">
    <source>
        <dbReference type="Proteomes" id="UP000186922"/>
    </source>
</evidence>
<evidence type="ECO:0000256" key="4">
    <source>
        <dbReference type="SAM" id="SignalP"/>
    </source>
</evidence>
<keyword evidence="2" id="KW-0964">Secreted</keyword>
<dbReference type="EMBL" id="BDGG01000002">
    <property type="protein sequence ID" value="GAU94347.1"/>
    <property type="molecule type" value="Genomic_DNA"/>
</dbReference>
<feature type="signal peptide" evidence="4">
    <location>
        <begin position="1"/>
        <end position="24"/>
    </location>
</feature>
<keyword evidence="3" id="KW-1133">Transmembrane helix</keyword>
<dbReference type="GO" id="GO:0005576">
    <property type="term" value="C:extracellular region"/>
    <property type="evidence" value="ECO:0007669"/>
    <property type="project" value="UniProtKB-SubCell"/>
</dbReference>
<keyword evidence="4" id="KW-0732">Signal</keyword>
<protein>
    <submittedName>
        <fullName evidence="5">Uncharacterized protein</fullName>
    </submittedName>
</protein>
<comment type="subcellular location">
    <subcellularLocation>
        <location evidence="1">Secreted</location>
    </subcellularLocation>
</comment>
<feature type="chain" id="PRO_5008898008" evidence="4">
    <location>
        <begin position="25"/>
        <end position="2754"/>
    </location>
</feature>
<evidence type="ECO:0000256" key="3">
    <source>
        <dbReference type="SAM" id="Phobius"/>
    </source>
</evidence>
<evidence type="ECO:0000256" key="2">
    <source>
        <dbReference type="ARBA" id="ARBA00022525"/>
    </source>
</evidence>
<sequence length="2754" mass="295245">MKLLVQTLSLWMVTMLLQIWLVDGSKDWWTDHSLEEALTGSESKLQRLARQAVNTPNSGLTSRPYFFLNNQSASQIYSTLGLVQDLVVADYAFGLHQVALLNPPESIQDLEAALQAAWWRTNVGISPALGPNSITARIVSFRDYGLFSDRGLPVVDVVYLIGLNDSNAAAAFQRGSLALRSPPIQSLSNELLAKNLRIFDGEVVEGRILNFNGIISFAQNISAYHDGLLSAWLATVPQLNDANNVADIQFARTVITIAITGARLSTVPYVVLLNGQVWPGTGAPLVAGPSAEVIENALAAQGLDVTLYRGTDTPIYAALSFVNYLSANIQYQDMPAVQRSVQSYVAASIPRPALRARVWNLEPFLDPSANIITQSSHFLSLPNGDVLDPRLFYAPVVINVLLNQTEGNVSTVTGETLGIHPVYLNGHIQAAQLRSIAEILKITYAELNPSLQSDDVQVAIVSLDDGVTVLRPANGGTGQNIMPVTEVHVSALVNGVDPDKLPDLTPFHQMLNSEDSQNAMDSRLSSFNTAICRNCRFRKLRTLNLLQVDPTTSSIPDARAVLDRILAAWIAANPISTWLPLDITLFARDDSLANANGTLVTQLMYSVGYPQPNFNWYIPRDPDNATMQAQLTTIRAVPFFGTPLTPQLIVLNQQMSASDQQVFATAAMRAWAEDKPELRQCQASNANCFVALVDAENPTVTTVNGAPQYQFKYYILVDDQVYVPTSPLSPPQQTRLRNALLTSVPSNANANIVEATTSLPAVVVVPVQVVPASPTRGTTTRAPTRQTSTTIAARTTTTTIASRTTALLVAPVVLSNVVAAPSAGQFNLTDSINMAVTTERQRTRILDQINTLWAQALAPNVTDVKISTIRDVPGFPNPETADGRPIRFVTYRLQGTGNAPVDLNVALQRFRLALGNANIAPIVAANPDINAVGASATMAPYMVIFGRTPLNGTTTGVSAGQVPQSATAVVTTTQSSAGNAAVLLLPLAVLVPLMVGPGPVVINDTIVLLADTRRARDRVMEEQVKPAWQAAVGNNMSNLQLLTTVDSAYSTAQTPEGTNIRQIQYQIQGVTRQPLDAAAAKQLFYTNMATNKPRSVWAVTAPNGTIVLLSDIVPDTTAAVAPVVSNVATTAATTTTSTVASAVAVVPVGPVTSVLTPRYTGSLLLRNFSPSDSDAIIQTLQQLWIQALGANERNVNVQFLTADPSNVTSADGTPFVDFRYVLLLNGNIANPEQVWAQFLALLRQSDLMEFIAQLPGQAPQAQATSPAVIVIPNLPVVPVLSFTERQDITLADPSEIWTVTDQLRTLWANASGINASAAEVRVISLTPLDPPRTSPTNGLPIQTLTYGVTLQNVTDLPAVRQRAEALVPFSPLAQYFISADQVASNGTAVVVVPIATQSTTVRPTSSTSGAVALVPVVAGITTTGRSVLVVPITTQRTVVLHDINATVNSPQDVALVASDLKDVWAQAYQVPADSLNLTVVGVRPLNVTDSQNRPVSNIQYQVQATNQSETPVILSNFYTLLNGSTLAPLLFIPLSVVATNGTVSNNLAVVPLATENVNRFPHTLRIAVANAADMDQLINGVRNSWVSTLGMEAQPQLVAITLTNVQPENIATRDGKQVSTLSYNLTVPANVQVTPAEEQTFQQTLLRSPAAQFLFVEGGTTVAPAVLLIPVVPAVPTPFTLDDSVVIAATSHGQRNRLLEQIRRSWEATLAPNATNVQQRLLNDVGYSTSTTPEGIPIRSLSYEVTGTNNGPLDEYAAKARFRQYMTDHPLNGIWLIPELPPRATVAPSLTEAPAQNASQAIVILLTTQPSTEVTASTTVSAVLVPVVVVDNSTTTTTEVTTVAYVGFLHLQRPVGPLDDATLRQLIAQAWSQQNNGVTLDSNSVHILGIQPVVDQNGILGSNVSYEVRGPPQLSEPSANVSNDVLTRAGYPVCQDCFNIPVYRFLLTTDVNSIAPGAEPLAIREAVRQAVSTANVVLPANMIQAGFPQGTPPALSTNITRPLAQPLLQVDYFAAAVDAEGHLLQVAQPTLDQLQAQFPQQTVHLPAGPDVVYPVHLTLEQKDLDWLQPNSVAATLDNSTIQAAQTAVNNAMQAAVSNHSLQCVAEGCQARLAYARLLYGRFGRQFVQLVFLPTNLQDANGSYPSTPVVDAIVEDAHNHLQSGSNAALLQPVVLSNASASGVAVAGGATATQDAMLAATDPSRVLFQDFEGRLNIFDVQSRKSQMSAAWLQANPNCLRVNCSYTVEVLATQRRKAITDGADITRLYYTIRSQSPYVVFPSNLASASGSTVAPSRAIQQVSILPGATINTAVQQQLLRSPRIVSSGSAVSQRRRRQTETTLPTDISLIDQNTRYCYHPDDGSFSQYEEANVLMTGDQQLPGTPVNPAGNCANCICDIPVYLALLRGGHDMSNTQQLSQTLLQPWLDRYGNVTQDVAGIPSSAWTAYILQPPSYRFHDANGGNLSLVRYGVQVAGAPPSQLLIPDLTQQELANAALPAAGSAYQVCGNDCQPMLDQSLYFADRNGGNLDNNSSNWNNLAPALAAAWLTANPQLRNDQLTVNNNVAHSGGYVLLNNNVNDTRNAGASDGSVAGNTTGNNALYDGGYNTNVQRLDYVVSLLPDVNWTELAALQTPSLEKLQTALRSNLNNPNITVYPANLVRVQPQRLVQRSDMATATPHWLPAAIIIPLAGLIALTLILVCLITRASRLFRSKKTVVITDPAMIPAAIGEASFKEGNGKQNLAFDDYHHGRQDISKV</sequence>
<keyword evidence="6" id="KW-1185">Reference proteome</keyword>
<evidence type="ECO:0000256" key="1">
    <source>
        <dbReference type="ARBA" id="ARBA00004613"/>
    </source>
</evidence>
<reference evidence="5 6" key="1">
    <citation type="journal article" date="2016" name="Nat. Commun.">
        <title>Extremotolerant tardigrade genome and improved radiotolerance of human cultured cells by tardigrade-unique protein.</title>
        <authorList>
            <person name="Hashimoto T."/>
            <person name="Horikawa D.D."/>
            <person name="Saito Y."/>
            <person name="Kuwahara H."/>
            <person name="Kozuka-Hata H."/>
            <person name="Shin-I T."/>
            <person name="Minakuchi Y."/>
            <person name="Ohishi K."/>
            <person name="Motoyama A."/>
            <person name="Aizu T."/>
            <person name="Enomoto A."/>
            <person name="Kondo K."/>
            <person name="Tanaka S."/>
            <person name="Hara Y."/>
            <person name="Koshikawa S."/>
            <person name="Sagara H."/>
            <person name="Miura T."/>
            <person name="Yokobori S."/>
            <person name="Miyagawa K."/>
            <person name="Suzuki Y."/>
            <person name="Kubo T."/>
            <person name="Oyama M."/>
            <person name="Kohara Y."/>
            <person name="Fujiyama A."/>
            <person name="Arakawa K."/>
            <person name="Katayama T."/>
            <person name="Toyoda A."/>
            <person name="Kunieda T."/>
        </authorList>
    </citation>
    <scope>NUCLEOTIDE SEQUENCE [LARGE SCALE GENOMIC DNA]</scope>
    <source>
        <strain evidence="5 6">YOKOZUNA-1</strain>
    </source>
</reference>
<dbReference type="Proteomes" id="UP000186922">
    <property type="component" value="Unassembled WGS sequence"/>
</dbReference>
<organism evidence="5 6">
    <name type="scientific">Ramazzottius varieornatus</name>
    <name type="common">Water bear</name>
    <name type="synonym">Tardigrade</name>
    <dbReference type="NCBI Taxonomy" id="947166"/>
    <lineage>
        <taxon>Eukaryota</taxon>
        <taxon>Metazoa</taxon>
        <taxon>Ecdysozoa</taxon>
        <taxon>Tardigrada</taxon>
        <taxon>Eutardigrada</taxon>
        <taxon>Parachela</taxon>
        <taxon>Hypsibioidea</taxon>
        <taxon>Ramazzottiidae</taxon>
        <taxon>Ramazzottius</taxon>
    </lineage>
</organism>
<gene>
    <name evidence="5" type="primary">RvY_06137-1</name>
    <name evidence="5" type="synonym">RvY_06137.1</name>
    <name evidence="5" type="ORF">RvY_06137</name>
</gene>